<sequence length="641" mass="63873">MAPPHEPTMIVSESLESIHENMETAISGSTMPEGEGSWLAGGPGAGIGSFPHDADRLGQLLTDPEAGAPAREPGGPEAGHSPPAYSDEAGPQPGLIPEGERTAGATASTRSNSSMDMSDAAEMQTTPASATAPPAGSSAGAPCDTVPELMAFEYVASRRLGGRLSDSALGDRGGMMLPNGSGGYVAPVPTHPTVSVTPAGGSGPGAGRPTALNSAPNTPSVGHLQSGPGHGSHLFLQPPGLPGTGGYHHPLQQPAFGHAAPGGGGGSGLYQPRNITRRHSATSAGTYHAAGPGLGGAAAGGGPGVQLPPPLVFGGEAPGFGFLGSASSAGHGVGPAHPLSPVYGGGSGRPTSPVILPAGSQQQQQQQHQMTFERRRSHGQVETRSSSTSFVDPSLLHSGGGCASAACAFGGIADVPAQGHPCQCLPALLLQAQQQAQLRSGTGPAGGGAGHYSAPTSPGPGQAGASFPFPVPAAAAAAAAAGAGASTGGAPQQQPAILPFQQMHHQLLQQQQQQQQVPTPSSQRDAPPSGGIWTPLQQSHQNAASQASFNGSFGMSGHVQEATNDTAPLADATGPRYGARRQPVLDGFPETRTRPCAPGGGDPAPALHTPMTSAFGCWENPAPRQLPALGIRGHNRALVRP</sequence>
<protein>
    <submittedName>
        <fullName evidence="2">Uncharacterized protein</fullName>
    </submittedName>
</protein>
<dbReference type="RefSeq" id="XP_009492741.1">
    <property type="nucleotide sequence ID" value="XM_009494466.1"/>
</dbReference>
<evidence type="ECO:0000313" key="3">
    <source>
        <dbReference type="Proteomes" id="UP000030693"/>
    </source>
</evidence>
<feature type="region of interest" description="Disordered" evidence="1">
    <location>
        <begin position="27"/>
        <end position="142"/>
    </location>
</feature>
<evidence type="ECO:0000313" key="2">
    <source>
        <dbReference type="EMBL" id="KCV73040.1"/>
    </source>
</evidence>
<dbReference type="GeneID" id="20525313"/>
<feature type="compositionally biased region" description="Low complexity" evidence="1">
    <location>
        <begin position="125"/>
        <end position="142"/>
    </location>
</feature>
<feature type="region of interest" description="Disordered" evidence="1">
    <location>
        <begin position="505"/>
        <end position="590"/>
    </location>
</feature>
<keyword evidence="3" id="KW-1185">Reference proteome</keyword>
<gene>
    <name evidence="2" type="ORF">H696_00588</name>
</gene>
<dbReference type="EMBL" id="KB932201">
    <property type="protein sequence ID" value="KCV73040.1"/>
    <property type="molecule type" value="Genomic_DNA"/>
</dbReference>
<feature type="compositionally biased region" description="Low complexity" evidence="1">
    <location>
        <begin position="505"/>
        <end position="516"/>
    </location>
</feature>
<reference evidence="2" key="1">
    <citation type="submission" date="2013-04" db="EMBL/GenBank/DDBJ databases">
        <title>The Genome Sequence of Fonticula alba ATCC 38817.</title>
        <authorList>
            <consortium name="The Broad Institute Genomics Platform"/>
            <person name="Russ C."/>
            <person name="Cuomo C."/>
            <person name="Burger G."/>
            <person name="Gray M.W."/>
            <person name="Holland P.W.H."/>
            <person name="King N."/>
            <person name="Lang F.B.F."/>
            <person name="Roger A.J."/>
            <person name="Ruiz-Trillo I."/>
            <person name="Brown M."/>
            <person name="Walker B."/>
            <person name="Young S."/>
            <person name="Zeng Q."/>
            <person name="Gargeya S."/>
            <person name="Fitzgerald M."/>
            <person name="Haas B."/>
            <person name="Abouelleil A."/>
            <person name="Allen A.W."/>
            <person name="Alvarado L."/>
            <person name="Arachchi H.M."/>
            <person name="Berlin A.M."/>
            <person name="Chapman S.B."/>
            <person name="Gainer-Dewar J."/>
            <person name="Goldberg J."/>
            <person name="Griggs A."/>
            <person name="Gujja S."/>
            <person name="Hansen M."/>
            <person name="Howarth C."/>
            <person name="Imamovic A."/>
            <person name="Ireland A."/>
            <person name="Larimer J."/>
            <person name="McCowan C."/>
            <person name="Murphy C."/>
            <person name="Pearson M."/>
            <person name="Poon T.W."/>
            <person name="Priest M."/>
            <person name="Roberts A."/>
            <person name="Saif S."/>
            <person name="Shea T."/>
            <person name="Sisk P."/>
            <person name="Sykes S."/>
            <person name="Wortman J."/>
            <person name="Nusbaum C."/>
            <person name="Birren B."/>
        </authorList>
    </citation>
    <scope>NUCLEOTIDE SEQUENCE [LARGE SCALE GENOMIC DNA]</scope>
    <source>
        <strain evidence="2">ATCC 38817</strain>
    </source>
</reference>
<name>A0A058ZF80_FONAL</name>
<feature type="compositionally biased region" description="Polar residues" evidence="1">
    <location>
        <begin position="105"/>
        <end position="116"/>
    </location>
</feature>
<dbReference type="AlphaFoldDB" id="A0A058ZF80"/>
<proteinExistence type="predicted"/>
<feature type="region of interest" description="Disordered" evidence="1">
    <location>
        <begin position="197"/>
        <end position="273"/>
    </location>
</feature>
<organism evidence="2">
    <name type="scientific">Fonticula alba</name>
    <name type="common">Slime mold</name>
    <dbReference type="NCBI Taxonomy" id="691883"/>
    <lineage>
        <taxon>Eukaryota</taxon>
        <taxon>Rotosphaerida</taxon>
        <taxon>Fonticulaceae</taxon>
        <taxon>Fonticula</taxon>
    </lineage>
</organism>
<feature type="compositionally biased region" description="Low complexity" evidence="1">
    <location>
        <begin position="537"/>
        <end position="548"/>
    </location>
</feature>
<dbReference type="Proteomes" id="UP000030693">
    <property type="component" value="Unassembled WGS sequence"/>
</dbReference>
<feature type="region of interest" description="Disordered" evidence="1">
    <location>
        <begin position="439"/>
        <end position="466"/>
    </location>
</feature>
<accession>A0A058ZF80</accession>
<evidence type="ECO:0000256" key="1">
    <source>
        <dbReference type="SAM" id="MobiDB-lite"/>
    </source>
</evidence>